<proteinExistence type="predicted"/>
<dbReference type="EMBL" id="FQUM01000002">
    <property type="protein sequence ID" value="SHE75309.1"/>
    <property type="molecule type" value="Genomic_DNA"/>
</dbReference>
<dbReference type="AlphaFoldDB" id="A0A1M4W271"/>
<keyword evidence="4" id="KW-1185">Reference proteome</keyword>
<dbReference type="PROSITE" id="PS51257">
    <property type="entry name" value="PROKAR_LIPOPROTEIN"/>
    <property type="match status" value="1"/>
</dbReference>
<feature type="signal peptide" evidence="1">
    <location>
        <begin position="1"/>
        <end position="19"/>
    </location>
</feature>
<feature type="domain" description="SusE outer membrane protein" evidence="2">
    <location>
        <begin position="28"/>
        <end position="130"/>
    </location>
</feature>
<reference evidence="3 4" key="1">
    <citation type="submission" date="2016-11" db="EMBL/GenBank/DDBJ databases">
        <authorList>
            <person name="Jaros S."/>
            <person name="Januszkiewicz K."/>
            <person name="Wedrychowicz H."/>
        </authorList>
    </citation>
    <scope>NUCLEOTIDE SEQUENCE [LARGE SCALE GENOMIC DNA]</scope>
    <source>
        <strain evidence="3 4">DSM 26910</strain>
    </source>
</reference>
<dbReference type="Proteomes" id="UP000184164">
    <property type="component" value="Unassembled WGS sequence"/>
</dbReference>
<feature type="chain" id="PRO_5012544688" description="SusE outer membrane protein domain-containing protein" evidence="1">
    <location>
        <begin position="20"/>
        <end position="381"/>
    </location>
</feature>
<gene>
    <name evidence="3" type="ORF">SAMN05444274_102291</name>
</gene>
<protein>
    <recommendedName>
        <fullName evidence="2">SusE outer membrane protein domain-containing protein</fullName>
    </recommendedName>
</protein>
<evidence type="ECO:0000313" key="3">
    <source>
        <dbReference type="EMBL" id="SHE75309.1"/>
    </source>
</evidence>
<name>A0A1M4W271_9BACT</name>
<evidence type="ECO:0000259" key="2">
    <source>
        <dbReference type="Pfam" id="PF14292"/>
    </source>
</evidence>
<dbReference type="Pfam" id="PF14292">
    <property type="entry name" value="SusE"/>
    <property type="match status" value="1"/>
</dbReference>
<dbReference type="InterPro" id="IPR025970">
    <property type="entry name" value="SusE"/>
</dbReference>
<dbReference type="Gene3D" id="2.60.40.3620">
    <property type="match status" value="1"/>
</dbReference>
<dbReference type="STRING" id="1484053.SAMN05444274_102291"/>
<organism evidence="3 4">
    <name type="scientific">Mariniphaga anaerophila</name>
    <dbReference type="NCBI Taxonomy" id="1484053"/>
    <lineage>
        <taxon>Bacteria</taxon>
        <taxon>Pseudomonadati</taxon>
        <taxon>Bacteroidota</taxon>
        <taxon>Bacteroidia</taxon>
        <taxon>Marinilabiliales</taxon>
        <taxon>Prolixibacteraceae</taxon>
        <taxon>Mariniphaga</taxon>
    </lineage>
</organism>
<accession>A0A1M4W271</accession>
<dbReference type="RefSeq" id="WP_072999396.1">
    <property type="nucleotide sequence ID" value="NZ_FQUM01000002.1"/>
</dbReference>
<evidence type="ECO:0000313" key="4">
    <source>
        <dbReference type="Proteomes" id="UP000184164"/>
    </source>
</evidence>
<evidence type="ECO:0000256" key="1">
    <source>
        <dbReference type="SAM" id="SignalP"/>
    </source>
</evidence>
<dbReference type="OrthoDB" id="1059157at2"/>
<keyword evidence="1" id="KW-0732">Signal</keyword>
<sequence length="381" mass="42227">MKKINIKAIFFVISLLVMASCGDDDDVNIVIDTVEDGMHLTANVDEISLSQDLMNETALTFRWDTAQQRSNNGQITYYFKMGLPGLTTAIDKIEIEEGVSEYSINHFDLNSMLYGLGVNFGSTTQLEAEVIAWSEGDYFVKPEISTTNVTVTTFEIAPVNLYLVGSANPKGPETTNGIKLTEIIEGRNIGNNYEWIGTLQEGTFKFVNSITEDKGSWSKGEDETTLVKNETVSSSDVEFTVTKAGLYSIILDKNDLKIIHGYKGFSHVWGVGLGIGIAWSMPSSDEFAWNPNNPNIFTLECTTQANQDFKLPYNDQSAKWSSPFLRPLNASANIWEDNQLQATPSGYSPDLKWAVTEEQAGDCILTIDAYNMTISLEKKSN</sequence>